<comment type="caution">
    <text evidence="1">The sequence shown here is derived from an EMBL/GenBank/DDBJ whole genome shotgun (WGS) entry which is preliminary data.</text>
</comment>
<evidence type="ECO:0000313" key="1">
    <source>
        <dbReference type="EMBL" id="TNN71677.1"/>
    </source>
</evidence>
<reference evidence="1 2" key="1">
    <citation type="submission" date="2019-03" db="EMBL/GenBank/DDBJ databases">
        <title>First draft genome of Liparis tanakae, snailfish: a comprehensive survey of snailfish specific genes.</title>
        <authorList>
            <person name="Kim W."/>
            <person name="Song I."/>
            <person name="Jeong J.-H."/>
            <person name="Kim D."/>
            <person name="Kim S."/>
            <person name="Ryu S."/>
            <person name="Song J.Y."/>
            <person name="Lee S.K."/>
        </authorList>
    </citation>
    <scope>NUCLEOTIDE SEQUENCE [LARGE SCALE GENOMIC DNA]</scope>
    <source>
        <tissue evidence="1">Muscle</tissue>
    </source>
</reference>
<accession>A0A4Z2I143</accession>
<gene>
    <name evidence="1" type="ORF">EYF80_018028</name>
</gene>
<evidence type="ECO:0000313" key="2">
    <source>
        <dbReference type="Proteomes" id="UP000314294"/>
    </source>
</evidence>
<protein>
    <submittedName>
        <fullName evidence="1">Uncharacterized protein</fullName>
    </submittedName>
</protein>
<dbReference type="AlphaFoldDB" id="A0A4Z2I143"/>
<dbReference type="Proteomes" id="UP000314294">
    <property type="component" value="Unassembled WGS sequence"/>
</dbReference>
<keyword evidence="2" id="KW-1185">Reference proteome</keyword>
<name>A0A4Z2I143_9TELE</name>
<sequence>MQCCVSPLGDSCGWRGRGGLRGPSGYTNEFREFMALIGDGASELSWPPAVSLLALFPLYWPINEPSSLNWPSPPSP</sequence>
<organism evidence="1 2">
    <name type="scientific">Liparis tanakae</name>
    <name type="common">Tanaka's snailfish</name>
    <dbReference type="NCBI Taxonomy" id="230148"/>
    <lineage>
        <taxon>Eukaryota</taxon>
        <taxon>Metazoa</taxon>
        <taxon>Chordata</taxon>
        <taxon>Craniata</taxon>
        <taxon>Vertebrata</taxon>
        <taxon>Euteleostomi</taxon>
        <taxon>Actinopterygii</taxon>
        <taxon>Neopterygii</taxon>
        <taxon>Teleostei</taxon>
        <taxon>Neoteleostei</taxon>
        <taxon>Acanthomorphata</taxon>
        <taxon>Eupercaria</taxon>
        <taxon>Perciformes</taxon>
        <taxon>Cottioidei</taxon>
        <taxon>Cottales</taxon>
        <taxon>Liparidae</taxon>
        <taxon>Liparis</taxon>
    </lineage>
</organism>
<dbReference type="OrthoDB" id="6244967at2759"/>
<proteinExistence type="predicted"/>
<dbReference type="EMBL" id="SRLO01000146">
    <property type="protein sequence ID" value="TNN71677.1"/>
    <property type="molecule type" value="Genomic_DNA"/>
</dbReference>